<dbReference type="Gene3D" id="2.40.160.10">
    <property type="entry name" value="Porin"/>
    <property type="match status" value="1"/>
</dbReference>
<keyword evidence="1" id="KW-0175">Coiled coil</keyword>
<feature type="coiled-coil region" evidence="1">
    <location>
        <begin position="12"/>
        <end position="77"/>
    </location>
</feature>
<dbReference type="EMBL" id="LUUK01000183">
    <property type="protein sequence ID" value="OAI16777.1"/>
    <property type="molecule type" value="Genomic_DNA"/>
</dbReference>
<dbReference type="AlphaFoldDB" id="A0A177NFI2"/>
<dbReference type="InterPro" id="IPR010870">
    <property type="entry name" value="Porin_O/P"/>
</dbReference>
<accession>A0A177NFI2</accession>
<gene>
    <name evidence="2" type="ORF">A1355_09730</name>
</gene>
<protein>
    <recommendedName>
        <fullName evidence="4">Porin</fullName>
    </recommendedName>
</protein>
<dbReference type="STRING" id="702114.A1355_09730"/>
<evidence type="ECO:0008006" key="4">
    <source>
        <dbReference type="Google" id="ProtNLM"/>
    </source>
</evidence>
<organism evidence="2 3">
    <name type="scientific">Methylomonas koyamae</name>
    <dbReference type="NCBI Taxonomy" id="702114"/>
    <lineage>
        <taxon>Bacteria</taxon>
        <taxon>Pseudomonadati</taxon>
        <taxon>Pseudomonadota</taxon>
        <taxon>Gammaproteobacteria</taxon>
        <taxon>Methylococcales</taxon>
        <taxon>Methylococcaceae</taxon>
        <taxon>Methylomonas</taxon>
    </lineage>
</organism>
<evidence type="ECO:0000256" key="1">
    <source>
        <dbReference type="SAM" id="Coils"/>
    </source>
</evidence>
<reference evidence="3" key="1">
    <citation type="submission" date="2016-03" db="EMBL/GenBank/DDBJ databases">
        <authorList>
            <person name="Heylen K."/>
            <person name="De Vos P."/>
            <person name="Vekeman B."/>
        </authorList>
    </citation>
    <scope>NUCLEOTIDE SEQUENCE [LARGE SCALE GENOMIC DNA]</scope>
    <source>
        <strain evidence="3">R-45383</strain>
    </source>
</reference>
<dbReference type="InterPro" id="IPR023614">
    <property type="entry name" value="Porin_dom_sf"/>
</dbReference>
<dbReference type="Pfam" id="PF07396">
    <property type="entry name" value="Porin_O_P"/>
    <property type="match status" value="1"/>
</dbReference>
<evidence type="ECO:0000313" key="2">
    <source>
        <dbReference type="EMBL" id="OAI16777.1"/>
    </source>
</evidence>
<proteinExistence type="predicted"/>
<dbReference type="Proteomes" id="UP000077628">
    <property type="component" value="Unassembled WGS sequence"/>
</dbReference>
<keyword evidence="3" id="KW-1185">Reference proteome</keyword>
<evidence type="ECO:0000313" key="3">
    <source>
        <dbReference type="Proteomes" id="UP000077628"/>
    </source>
</evidence>
<sequence length="513" mass="56079">MGAIGSALFGVADAQAADAQALEQRIRELEARLERFEKAAAAAPTAVAPVAQSNPEVEKLNRKINTLERKLEVDKEVAATAASRAPKVEGGSDGFRISSADGKHQVRIRGAVQTDARFFTGGSWTGATAANGISGGAETDKFELKQARIWLEGKFWDSLYFKIMPDFAATNILPDAYLDYAYLPYASLSVGKQKTPLSLERLQGDSDGTFLERAFPTYLASNRDVGVMLHGSFAAPGYKADYAGPVDFRNFVSYQLGVFNGSGDDGSIDKNSPDTDDDKEFVGRLWVHPFQHGGNRWLEGLGLGVAGTWERPSLQALKNQGTPIGRSTFLNYNSMRSAYTGTLQADGVHYRVYPQAYWYAGPFGIMGEYVLSAQEVIATRTGQTIPGVRSQLNNTAWQVQLSYVLTGEDNTFQSVKPIRPFNPLEGSWGALQVAARWSEFNVDTTAFNYLNPAKSAKHATAWAVGFNWFLNQNARIMADYEQTYFDGGAGLSAAAFTNRPSENVFATRFQLAF</sequence>
<name>A0A177NFI2_9GAMM</name>
<comment type="caution">
    <text evidence="2">The sequence shown here is derived from an EMBL/GenBank/DDBJ whole genome shotgun (WGS) entry which is preliminary data.</text>
</comment>
<dbReference type="SUPFAM" id="SSF56935">
    <property type="entry name" value="Porins"/>
    <property type="match status" value="1"/>
</dbReference>